<evidence type="ECO:0000313" key="4">
    <source>
        <dbReference type="Proteomes" id="UP001153712"/>
    </source>
</evidence>
<dbReference type="EMBL" id="OU900106">
    <property type="protein sequence ID" value="CAG9857226.1"/>
    <property type="molecule type" value="Genomic_DNA"/>
</dbReference>
<gene>
    <name evidence="3" type="ORF">PHYEVI_LOCUS3631</name>
</gene>
<proteinExistence type="predicted"/>
<feature type="compositionally biased region" description="Basic and acidic residues" evidence="1">
    <location>
        <begin position="52"/>
        <end position="98"/>
    </location>
</feature>
<feature type="region of interest" description="Disordered" evidence="1">
    <location>
        <begin position="190"/>
        <end position="294"/>
    </location>
</feature>
<feature type="signal peptide" evidence="2">
    <location>
        <begin position="1"/>
        <end position="18"/>
    </location>
</feature>
<protein>
    <submittedName>
        <fullName evidence="3">Uncharacterized protein</fullName>
    </submittedName>
</protein>
<feature type="compositionally biased region" description="Basic and acidic residues" evidence="1">
    <location>
        <begin position="196"/>
        <end position="245"/>
    </location>
</feature>
<evidence type="ECO:0000313" key="3">
    <source>
        <dbReference type="EMBL" id="CAG9857226.1"/>
    </source>
</evidence>
<keyword evidence="2" id="KW-0732">Signal</keyword>
<organism evidence="3 4">
    <name type="scientific">Phyllotreta striolata</name>
    <name type="common">Striped flea beetle</name>
    <name type="synonym">Crioceris striolata</name>
    <dbReference type="NCBI Taxonomy" id="444603"/>
    <lineage>
        <taxon>Eukaryota</taxon>
        <taxon>Metazoa</taxon>
        <taxon>Ecdysozoa</taxon>
        <taxon>Arthropoda</taxon>
        <taxon>Hexapoda</taxon>
        <taxon>Insecta</taxon>
        <taxon>Pterygota</taxon>
        <taxon>Neoptera</taxon>
        <taxon>Endopterygota</taxon>
        <taxon>Coleoptera</taxon>
        <taxon>Polyphaga</taxon>
        <taxon>Cucujiformia</taxon>
        <taxon>Chrysomeloidea</taxon>
        <taxon>Chrysomelidae</taxon>
        <taxon>Galerucinae</taxon>
        <taxon>Alticini</taxon>
        <taxon>Phyllotreta</taxon>
    </lineage>
</organism>
<feature type="region of interest" description="Disordered" evidence="1">
    <location>
        <begin position="47"/>
        <end position="151"/>
    </location>
</feature>
<reference evidence="3" key="1">
    <citation type="submission" date="2022-01" db="EMBL/GenBank/DDBJ databases">
        <authorList>
            <person name="King R."/>
        </authorList>
    </citation>
    <scope>NUCLEOTIDE SEQUENCE</scope>
</reference>
<sequence>MFFKELVLLTLSVTLVLAQIDEGLQRAAAPIEGLARAVDSLIPSFKAQPAKRQADLEEMKKRASSVEEAAEMRESEIEEAKKRDVEPQGIDRKKREAGFGRGLRKRDADDAETRDDSLDSKEARKRQQSIEPEKRQGSLEDSLEQADPEPIETELSVTLVLAQIDESLQRAAAPIEGLARAVDSLIPSFIGQPAKRQADDEVQKRQEDLEEMKKRASSVEEAAEMRQSEIEEAKKREVEPQDMDRKKRQAGLGRRLRKRDADDVETRADSLESEEARKRQQSIEPERRQDGLEE</sequence>
<feature type="compositionally biased region" description="Basic and acidic residues" evidence="1">
    <location>
        <begin position="284"/>
        <end position="294"/>
    </location>
</feature>
<feature type="chain" id="PRO_5040490409" evidence="2">
    <location>
        <begin position="19"/>
        <end position="294"/>
    </location>
</feature>
<dbReference type="Proteomes" id="UP001153712">
    <property type="component" value="Chromosome 13"/>
</dbReference>
<keyword evidence="4" id="KW-1185">Reference proteome</keyword>
<feature type="compositionally biased region" description="Acidic residues" evidence="1">
    <location>
        <begin position="141"/>
        <end position="151"/>
    </location>
</feature>
<evidence type="ECO:0000256" key="2">
    <source>
        <dbReference type="SAM" id="SignalP"/>
    </source>
</evidence>
<dbReference type="AlphaFoldDB" id="A0A9N9TKJ8"/>
<name>A0A9N9TKJ8_PHYSR</name>
<evidence type="ECO:0000256" key="1">
    <source>
        <dbReference type="SAM" id="MobiDB-lite"/>
    </source>
</evidence>
<feature type="compositionally biased region" description="Basic residues" evidence="1">
    <location>
        <begin position="246"/>
        <end position="258"/>
    </location>
</feature>
<accession>A0A9N9TKJ8</accession>
<feature type="compositionally biased region" description="Basic and acidic residues" evidence="1">
    <location>
        <begin position="259"/>
        <end position="278"/>
    </location>
</feature>